<sequence>MNPEQPSNNKLKREQMHQKLNLESGEIDWSELQRHFARGVVIAVSPALDLVEAALKFVEDDRDTIENWLAMGQIKRADEEHAHRWNQNNALFWAIVVAPWVLVQEQSQATNKNVNSGGSAL</sequence>
<evidence type="ECO:0000313" key="1">
    <source>
        <dbReference type="EMBL" id="VAX14492.1"/>
    </source>
</evidence>
<protein>
    <recommendedName>
        <fullName evidence="2">DUF2288 domain-containing protein</fullName>
    </recommendedName>
</protein>
<accession>A0A3B1BEE7</accession>
<organism evidence="1">
    <name type="scientific">hydrothermal vent metagenome</name>
    <dbReference type="NCBI Taxonomy" id="652676"/>
    <lineage>
        <taxon>unclassified sequences</taxon>
        <taxon>metagenomes</taxon>
        <taxon>ecological metagenomes</taxon>
    </lineage>
</organism>
<dbReference type="Pfam" id="PF10052">
    <property type="entry name" value="DUF2288"/>
    <property type="match status" value="1"/>
</dbReference>
<reference evidence="1" key="1">
    <citation type="submission" date="2018-06" db="EMBL/GenBank/DDBJ databases">
        <authorList>
            <person name="Zhirakovskaya E."/>
        </authorList>
    </citation>
    <scope>NUCLEOTIDE SEQUENCE</scope>
</reference>
<name>A0A3B1BEE7_9ZZZZ</name>
<gene>
    <name evidence="1" type="ORF">MNBD_GAMMA24-870</name>
</gene>
<proteinExistence type="predicted"/>
<evidence type="ECO:0008006" key="2">
    <source>
        <dbReference type="Google" id="ProtNLM"/>
    </source>
</evidence>
<dbReference type="InterPro" id="IPR018741">
    <property type="entry name" value="DUF2288"/>
</dbReference>
<dbReference type="AlphaFoldDB" id="A0A3B1BEE7"/>
<dbReference type="EMBL" id="UOFZ01000176">
    <property type="protein sequence ID" value="VAX14492.1"/>
    <property type="molecule type" value="Genomic_DNA"/>
</dbReference>